<evidence type="ECO:0000256" key="3">
    <source>
        <dbReference type="ARBA" id="ARBA00023239"/>
    </source>
</evidence>
<evidence type="ECO:0000313" key="9">
    <source>
        <dbReference type="Proteomes" id="UP001566132"/>
    </source>
</evidence>
<dbReference type="PANTHER" id="PTHR13522">
    <property type="entry name" value="U6 SNRNA PHOSPHODIESTERASE 1"/>
    <property type="match status" value="1"/>
</dbReference>
<keyword evidence="2 6" id="KW-0378">Hydrolase</keyword>
<accession>A0ABD1FFW3</accession>
<name>A0ABD1FFW3_HYPHA</name>
<dbReference type="EC" id="3.1.4.-" evidence="6"/>
<dbReference type="GO" id="GO:1990838">
    <property type="term" value="F:poly(U)-specific exoribonuclease activity, producing 3' uridine cyclic phosphate ends"/>
    <property type="evidence" value="ECO:0007669"/>
    <property type="project" value="UniProtKB-UniRule"/>
</dbReference>
<dbReference type="AlphaFoldDB" id="A0ABD1FFW3"/>
<comment type="caution">
    <text evidence="8">The sequence shown here is derived from an EMBL/GenBank/DDBJ whole genome shotgun (WGS) entry which is preliminary data.</text>
</comment>
<gene>
    <name evidence="8" type="ORF">ABEB36_001832</name>
</gene>
<sequence>MFQKNALALISEYYSGDTSDEETVPGPRVSTKRSLNNVEKEEQQHERRLLKQQRLPIPAHFTYPKNNDRSMQMQDSNPSLHDGRIRSFPHERGNWATFVYIPFDMTIGIEELCTYIKSSIPKAMDLRICEDFHLSLTRTVILKHHWIESFVATIRQYLNGFKKFFIFVDCIQVYCNDERTRTFLAMQVESGYDTLQSLVRVMDQTMTEYELPTFYKNASFHVSIAWCVGDHQQELTSHIQGLNEKLACLRQRYDQSHWYMFVESVHCKIGNKQFQFALI</sequence>
<dbReference type="InterPro" id="IPR027521">
    <property type="entry name" value="Usb1"/>
</dbReference>
<dbReference type="PANTHER" id="PTHR13522:SF3">
    <property type="entry name" value="U6 SNRNA PHOSPHODIESTERASE 1"/>
    <property type="match status" value="1"/>
</dbReference>
<evidence type="ECO:0000256" key="1">
    <source>
        <dbReference type="ARBA" id="ARBA00022722"/>
    </source>
</evidence>
<keyword evidence="4 6" id="KW-0539">Nucleus</keyword>
<evidence type="ECO:0000313" key="8">
    <source>
        <dbReference type="EMBL" id="KAL1518170.1"/>
    </source>
</evidence>
<reference evidence="8 9" key="1">
    <citation type="submission" date="2024-05" db="EMBL/GenBank/DDBJ databases">
        <title>Genetic variation in Jamaican populations of the coffee berry borer (Hypothenemus hampei).</title>
        <authorList>
            <person name="Errbii M."/>
            <person name="Myrie A."/>
        </authorList>
    </citation>
    <scope>NUCLEOTIDE SEQUENCE [LARGE SCALE GENOMIC DNA]</scope>
    <source>
        <strain evidence="8">JA-Hopewell-2020-01-JO</strain>
        <tissue evidence="8">Whole body</tissue>
    </source>
</reference>
<comment type="catalytic activity">
    <reaction evidence="5">
        <text>a 3'-end uridylyl-uridine-RNA = a 3'-end 2',3'-cyclophospho-uridine-RNA + uridine</text>
        <dbReference type="Rhea" id="RHEA:46052"/>
        <dbReference type="Rhea" id="RHEA-COMP:17384"/>
        <dbReference type="Rhea" id="RHEA-COMP:17385"/>
        <dbReference type="ChEBI" id="CHEBI:16704"/>
        <dbReference type="ChEBI" id="CHEBI:85643"/>
        <dbReference type="ChEBI" id="CHEBI:85644"/>
    </reaction>
    <physiologicalReaction direction="left-to-right" evidence="5">
        <dbReference type="Rhea" id="RHEA:46053"/>
    </physiologicalReaction>
</comment>
<dbReference type="EMBL" id="JBDJPC010000001">
    <property type="protein sequence ID" value="KAL1518170.1"/>
    <property type="molecule type" value="Genomic_DNA"/>
</dbReference>
<evidence type="ECO:0000256" key="4">
    <source>
        <dbReference type="ARBA" id="ARBA00023242"/>
    </source>
</evidence>
<keyword evidence="9" id="KW-1185">Reference proteome</keyword>
<dbReference type="GO" id="GO:0016829">
    <property type="term" value="F:lyase activity"/>
    <property type="evidence" value="ECO:0007669"/>
    <property type="project" value="UniProtKB-KW"/>
</dbReference>
<keyword evidence="1 6" id="KW-0540">Nuclease</keyword>
<dbReference type="GO" id="GO:0034477">
    <property type="term" value="P:U6 snRNA 3'-end processing"/>
    <property type="evidence" value="ECO:0007669"/>
    <property type="project" value="UniProtKB-UniRule"/>
</dbReference>
<evidence type="ECO:0000256" key="2">
    <source>
        <dbReference type="ARBA" id="ARBA00022801"/>
    </source>
</evidence>
<evidence type="ECO:0000256" key="6">
    <source>
        <dbReference type="HAMAP-Rule" id="MF_03040"/>
    </source>
</evidence>
<feature type="region of interest" description="Disordered" evidence="7">
    <location>
        <begin position="16"/>
        <end position="38"/>
    </location>
</feature>
<dbReference type="HAMAP" id="MF_03040">
    <property type="entry name" value="USB1"/>
    <property type="match status" value="1"/>
</dbReference>
<evidence type="ECO:0000256" key="7">
    <source>
        <dbReference type="SAM" id="MobiDB-lite"/>
    </source>
</evidence>
<protein>
    <recommendedName>
        <fullName evidence="6">U6 snRNA phosphodiesterase</fullName>
        <ecNumber evidence="6">3.1.4.-</ecNumber>
    </recommendedName>
</protein>
<dbReference type="Pfam" id="PF09749">
    <property type="entry name" value="HVSL"/>
    <property type="match status" value="1"/>
</dbReference>
<dbReference type="Gene3D" id="3.90.1140.10">
    <property type="entry name" value="Cyclic phosphodiesterase"/>
    <property type="match status" value="1"/>
</dbReference>
<dbReference type="FunFam" id="3.90.1140.10:FF:000002">
    <property type="entry name" value="U6 snRNA phosphodiesterase"/>
    <property type="match status" value="1"/>
</dbReference>
<keyword evidence="3" id="KW-0456">Lyase</keyword>
<comment type="subcellular location">
    <subcellularLocation>
        <location evidence="6">Nucleus</location>
    </subcellularLocation>
</comment>
<comment type="function">
    <text evidence="6">Phosphodiesterase responsible for the U6 snRNA 3' end processing. Acts as an exoribonuclease (RNase) responsible for trimming the poly(U) tract of the last nucleotides in the pre-U6 snRNA molecule, leading to the formation of mature U6 snRNA.</text>
</comment>
<evidence type="ECO:0000256" key="5">
    <source>
        <dbReference type="ARBA" id="ARBA00029300"/>
    </source>
</evidence>
<proteinExistence type="inferred from homology"/>
<feature type="active site" description="Proton donor/acceptor" evidence="6">
    <location>
        <position position="133"/>
    </location>
</feature>
<feature type="active site" description="Proton donor/acceptor" evidence="6">
    <location>
        <position position="221"/>
    </location>
</feature>
<organism evidence="8 9">
    <name type="scientific">Hypothenemus hampei</name>
    <name type="common">Coffee berry borer</name>
    <dbReference type="NCBI Taxonomy" id="57062"/>
    <lineage>
        <taxon>Eukaryota</taxon>
        <taxon>Metazoa</taxon>
        <taxon>Ecdysozoa</taxon>
        <taxon>Arthropoda</taxon>
        <taxon>Hexapoda</taxon>
        <taxon>Insecta</taxon>
        <taxon>Pterygota</taxon>
        <taxon>Neoptera</taxon>
        <taxon>Endopterygota</taxon>
        <taxon>Coleoptera</taxon>
        <taxon>Polyphaga</taxon>
        <taxon>Cucujiformia</taxon>
        <taxon>Curculionidae</taxon>
        <taxon>Scolytinae</taxon>
        <taxon>Hypothenemus</taxon>
    </lineage>
</organism>
<dbReference type="Proteomes" id="UP001566132">
    <property type="component" value="Unassembled WGS sequence"/>
</dbReference>
<comment type="similarity">
    <text evidence="6">Belongs to the 2H phosphoesterase superfamily. USB1 family.</text>
</comment>
<dbReference type="GO" id="GO:0005634">
    <property type="term" value="C:nucleus"/>
    <property type="evidence" value="ECO:0007669"/>
    <property type="project" value="UniProtKB-SubCell"/>
</dbReference>